<evidence type="ECO:0000313" key="3">
    <source>
        <dbReference type="EMBL" id="TPW31926.1"/>
    </source>
</evidence>
<feature type="transmembrane region" description="Helical" evidence="2">
    <location>
        <begin position="94"/>
        <end position="112"/>
    </location>
</feature>
<dbReference type="AlphaFoldDB" id="A0A506UEM5"/>
<sequence length="144" mass="15519">MSDREHDTERNERRSEPKSLPDLVVHALHETSELVQTETRLIRAELSEKITQVETGGGSLIAGAICMLVALLTLTAALVSAISKIGTPDIGGGWAALIVGVIIALIGVALLMKARKDLQPSNLAPNRTARQFKKDTTLAKEQTR</sequence>
<evidence type="ECO:0000256" key="2">
    <source>
        <dbReference type="SAM" id="Phobius"/>
    </source>
</evidence>
<feature type="region of interest" description="Disordered" evidence="1">
    <location>
        <begin position="1"/>
        <end position="20"/>
    </location>
</feature>
<accession>A0A506UEM5</accession>
<keyword evidence="2" id="KW-0472">Membrane</keyword>
<dbReference type="RefSeq" id="WP_141165522.1">
    <property type="nucleotide sequence ID" value="NZ_VHLH01000003.1"/>
</dbReference>
<keyword evidence="2" id="KW-0812">Transmembrane</keyword>
<feature type="transmembrane region" description="Helical" evidence="2">
    <location>
        <begin position="59"/>
        <end position="82"/>
    </location>
</feature>
<keyword evidence="2" id="KW-1133">Transmembrane helix</keyword>
<organism evidence="3 4">
    <name type="scientific">Pararhizobium mangrovi</name>
    <dbReference type="NCBI Taxonomy" id="2590452"/>
    <lineage>
        <taxon>Bacteria</taxon>
        <taxon>Pseudomonadati</taxon>
        <taxon>Pseudomonadota</taxon>
        <taxon>Alphaproteobacteria</taxon>
        <taxon>Hyphomicrobiales</taxon>
        <taxon>Rhizobiaceae</taxon>
        <taxon>Rhizobium/Agrobacterium group</taxon>
        <taxon>Pararhizobium</taxon>
    </lineage>
</organism>
<feature type="compositionally biased region" description="Basic and acidic residues" evidence="1">
    <location>
        <begin position="1"/>
        <end position="19"/>
    </location>
</feature>
<feature type="region of interest" description="Disordered" evidence="1">
    <location>
        <begin position="125"/>
        <end position="144"/>
    </location>
</feature>
<dbReference type="Proteomes" id="UP000320314">
    <property type="component" value="Unassembled WGS sequence"/>
</dbReference>
<comment type="caution">
    <text evidence="3">The sequence shown here is derived from an EMBL/GenBank/DDBJ whole genome shotgun (WGS) entry which is preliminary data.</text>
</comment>
<reference evidence="3 4" key="1">
    <citation type="submission" date="2019-06" db="EMBL/GenBank/DDBJ databases">
        <authorList>
            <person name="Li M."/>
        </authorList>
    </citation>
    <scope>NUCLEOTIDE SEQUENCE [LARGE SCALE GENOMIC DNA]</scope>
    <source>
        <strain evidence="3 4">BGMRC6574</strain>
    </source>
</reference>
<protein>
    <submittedName>
        <fullName evidence="3">Phage holin family protein</fullName>
    </submittedName>
</protein>
<evidence type="ECO:0000313" key="4">
    <source>
        <dbReference type="Proteomes" id="UP000320314"/>
    </source>
</evidence>
<evidence type="ECO:0000256" key="1">
    <source>
        <dbReference type="SAM" id="MobiDB-lite"/>
    </source>
</evidence>
<feature type="compositionally biased region" description="Basic and acidic residues" evidence="1">
    <location>
        <begin position="132"/>
        <end position="144"/>
    </location>
</feature>
<name>A0A506UEM5_9HYPH</name>
<dbReference type="InterPro" id="IPR009937">
    <property type="entry name" value="Phage_holin_3_6"/>
</dbReference>
<dbReference type="OrthoDB" id="8253466at2"/>
<proteinExistence type="predicted"/>
<dbReference type="EMBL" id="VHLH01000003">
    <property type="protein sequence ID" value="TPW31926.1"/>
    <property type="molecule type" value="Genomic_DNA"/>
</dbReference>
<gene>
    <name evidence="3" type="ORF">FJU11_02930</name>
</gene>
<keyword evidence="4" id="KW-1185">Reference proteome</keyword>
<dbReference type="Pfam" id="PF07332">
    <property type="entry name" value="Phage_holin_3_6"/>
    <property type="match status" value="1"/>
</dbReference>